<dbReference type="OrthoDB" id="1112035at2759"/>
<dbReference type="SUPFAM" id="SSF56112">
    <property type="entry name" value="Protein kinase-like (PK-like)"/>
    <property type="match status" value="1"/>
</dbReference>
<dbReference type="PANTHER" id="PTHR31470:SF50">
    <property type="entry name" value="UBIQUITIN-LIKE PROTEASE FAMILY PROFILE DOMAIN-CONTAINING PROTEIN"/>
    <property type="match status" value="1"/>
</dbReference>
<protein>
    <submittedName>
        <fullName evidence="6">Cysteine-rich receptor-like protein kinase 2</fullName>
    </submittedName>
</protein>
<evidence type="ECO:0000313" key="6">
    <source>
        <dbReference type="EMBL" id="PHT48624.1"/>
    </source>
</evidence>
<feature type="domain" description="Ubiquitin-like protease family profile" evidence="5">
    <location>
        <begin position="688"/>
        <end position="786"/>
    </location>
</feature>
<evidence type="ECO:0000256" key="3">
    <source>
        <dbReference type="ARBA" id="ARBA00022801"/>
    </source>
</evidence>
<feature type="compositionally biased region" description="Low complexity" evidence="4">
    <location>
        <begin position="65"/>
        <end position="76"/>
    </location>
</feature>
<reference evidence="7" key="2">
    <citation type="journal article" date="2017" name="J. Anim. Genet.">
        <title>Multiple reference genome sequences of hot pepper reveal the massive evolution of plant disease resistance genes by retroduplication.</title>
        <authorList>
            <person name="Kim S."/>
            <person name="Park J."/>
            <person name="Yeom S.-I."/>
            <person name="Kim Y.-M."/>
            <person name="Seo E."/>
            <person name="Kim K.-T."/>
            <person name="Kim M.-S."/>
            <person name="Lee J.M."/>
            <person name="Cheong K."/>
            <person name="Shin H.-S."/>
            <person name="Kim S.-B."/>
            <person name="Han K."/>
            <person name="Lee J."/>
            <person name="Park M."/>
            <person name="Lee H.-A."/>
            <person name="Lee H.-Y."/>
            <person name="Lee Y."/>
            <person name="Oh S."/>
            <person name="Lee J.H."/>
            <person name="Choi E."/>
            <person name="Choi E."/>
            <person name="Lee S.E."/>
            <person name="Jeon J."/>
            <person name="Kim H."/>
            <person name="Choi G."/>
            <person name="Song H."/>
            <person name="Lee J."/>
            <person name="Lee S.-C."/>
            <person name="Kwon J.-K."/>
            <person name="Lee H.-Y."/>
            <person name="Koo N."/>
            <person name="Hong Y."/>
            <person name="Kim R.W."/>
            <person name="Kang W.-H."/>
            <person name="Huh J.H."/>
            <person name="Kang B.-C."/>
            <person name="Yang T.-J."/>
            <person name="Lee Y.-H."/>
            <person name="Bennetzen J.L."/>
            <person name="Choi D."/>
        </authorList>
    </citation>
    <scope>NUCLEOTIDE SEQUENCE [LARGE SCALE GENOMIC DNA]</scope>
    <source>
        <strain evidence="7">cv. PBC81</strain>
    </source>
</reference>
<dbReference type="AlphaFoldDB" id="A0A2G2WTQ6"/>
<dbReference type="SUPFAM" id="SSF54001">
    <property type="entry name" value="Cysteine proteinases"/>
    <property type="match status" value="1"/>
</dbReference>
<evidence type="ECO:0000256" key="1">
    <source>
        <dbReference type="ARBA" id="ARBA00005234"/>
    </source>
</evidence>
<keyword evidence="2" id="KW-0645">Protease</keyword>
<dbReference type="InterPro" id="IPR038765">
    <property type="entry name" value="Papain-like_cys_pep_sf"/>
</dbReference>
<feature type="compositionally biased region" description="Basic and acidic residues" evidence="4">
    <location>
        <begin position="176"/>
        <end position="195"/>
    </location>
</feature>
<dbReference type="Proteomes" id="UP000224567">
    <property type="component" value="Unassembled WGS sequence"/>
</dbReference>
<keyword evidence="3" id="KW-0378">Hydrolase</keyword>
<dbReference type="PANTHER" id="PTHR31470">
    <property type="entry name" value="CYSTEINE PROTEINASES SUPERFAMILY PROTEIN-RELATED-RELATED"/>
    <property type="match status" value="1"/>
</dbReference>
<dbReference type="Gene3D" id="3.40.395.10">
    <property type="entry name" value="Adenoviral Proteinase, Chain A"/>
    <property type="match status" value="1"/>
</dbReference>
<sequence>MDMKKKMDSKGKLKLAGKGVNFDPKFTVKDDDFIESSYMLLQLKDYASPSDVKKKKIDRIESQPKSKSISESPFSSHRMTRSQIQRLLGACKDEEKDISKGNKKVYKRKSMYRCGGFPLAFQCWFYECCPYANDKLVVRVGDSVSRVLNWSVMVRPNYRKVKFAFSDIHREQEHAVFKKSDGSSDSSKEHMREDSPVNSQNELKLLRTDLNLLKDEVLSMKQLMTSLFDLIFKALHINEGSKYHSGHNVGLKNDDTHAGNPIGVNLSDNVERQTDSTPKVDHVSDNLVDGVGQKIIGVGDCIDVDAGNKLSANLFDDVEKENVEVGDHIDVVARDHLSDNVVDDIGKETVDVGNRIDRDAGDRPITGDEWSAFPNFDFFKFTPSSNKIGEDVKNSFEDSWSDFSDYEVSKFTQLISQENVQYMKDLVENSQEIDWSVVPDSEISKYTQPDKIGEYFVIEKAVGKIDTDLGFTSVVLVAIEVLVDVGSVRKNIDDTSVGDKSTVILDDTPVVPRRIRKPTAICESPYVSKFDSDCSKVQGKPSKCIDKGPSRKYIFNIKQPFTISITEPFLDMKLLSSFTKFVDKSLRLNSNPIYSKSVNNLANFFDFGVVTIKIKEWFYTLGYAGVHLTDSKSKYTLLDGGSSFTTTDCWFNCLIQSLYSKFLGKRKDVVVSKEDSEIFEYILDYVMRRNVPWYSIDNVLFPINIFENFHWILARLSFKEQCIYVYDSMRGARYRRVAEKAVSTYSELIPNLLSSIDFWDKRSDGIAAADSFDIRMVDGLPTQKNTLNFKYSTLDKATGSFDEANKLEQGGFGTVYKGVLADGREVTVKRLF</sequence>
<keyword evidence="7" id="KW-1185">Reference proteome</keyword>
<dbReference type="InterPro" id="IPR011009">
    <property type="entry name" value="Kinase-like_dom_sf"/>
</dbReference>
<organism evidence="6 7">
    <name type="scientific">Capsicum baccatum</name>
    <name type="common">Peruvian pepper</name>
    <dbReference type="NCBI Taxonomy" id="33114"/>
    <lineage>
        <taxon>Eukaryota</taxon>
        <taxon>Viridiplantae</taxon>
        <taxon>Streptophyta</taxon>
        <taxon>Embryophyta</taxon>
        <taxon>Tracheophyta</taxon>
        <taxon>Spermatophyta</taxon>
        <taxon>Magnoliopsida</taxon>
        <taxon>eudicotyledons</taxon>
        <taxon>Gunneridae</taxon>
        <taxon>Pentapetalae</taxon>
        <taxon>asterids</taxon>
        <taxon>lamiids</taxon>
        <taxon>Solanales</taxon>
        <taxon>Solanaceae</taxon>
        <taxon>Solanoideae</taxon>
        <taxon>Capsiceae</taxon>
        <taxon>Capsicum</taxon>
    </lineage>
</organism>
<dbReference type="Gene3D" id="3.30.200.20">
    <property type="entry name" value="Phosphorylase Kinase, domain 1"/>
    <property type="match status" value="1"/>
</dbReference>
<dbReference type="InterPro" id="IPR003653">
    <property type="entry name" value="Peptidase_C48_C"/>
</dbReference>
<evidence type="ECO:0000259" key="5">
    <source>
        <dbReference type="Pfam" id="PF02902"/>
    </source>
</evidence>
<proteinExistence type="inferred from homology"/>
<dbReference type="GO" id="GO:0006508">
    <property type="term" value="P:proteolysis"/>
    <property type="evidence" value="ECO:0007669"/>
    <property type="project" value="UniProtKB-KW"/>
</dbReference>
<dbReference type="GO" id="GO:0016301">
    <property type="term" value="F:kinase activity"/>
    <property type="evidence" value="ECO:0007669"/>
    <property type="project" value="UniProtKB-KW"/>
</dbReference>
<reference evidence="6 7" key="1">
    <citation type="journal article" date="2017" name="Genome Biol.">
        <title>New reference genome sequences of hot pepper reveal the massive evolution of plant disease-resistance genes by retroduplication.</title>
        <authorList>
            <person name="Kim S."/>
            <person name="Park J."/>
            <person name="Yeom S.I."/>
            <person name="Kim Y.M."/>
            <person name="Seo E."/>
            <person name="Kim K.T."/>
            <person name="Kim M.S."/>
            <person name="Lee J.M."/>
            <person name="Cheong K."/>
            <person name="Shin H.S."/>
            <person name="Kim S.B."/>
            <person name="Han K."/>
            <person name="Lee J."/>
            <person name="Park M."/>
            <person name="Lee H.A."/>
            <person name="Lee H.Y."/>
            <person name="Lee Y."/>
            <person name="Oh S."/>
            <person name="Lee J.H."/>
            <person name="Choi E."/>
            <person name="Choi E."/>
            <person name="Lee S.E."/>
            <person name="Jeon J."/>
            <person name="Kim H."/>
            <person name="Choi G."/>
            <person name="Song H."/>
            <person name="Lee J."/>
            <person name="Lee S.C."/>
            <person name="Kwon J.K."/>
            <person name="Lee H.Y."/>
            <person name="Koo N."/>
            <person name="Hong Y."/>
            <person name="Kim R.W."/>
            <person name="Kang W.H."/>
            <person name="Huh J.H."/>
            <person name="Kang B.C."/>
            <person name="Yang T.J."/>
            <person name="Lee Y.H."/>
            <person name="Bennetzen J.L."/>
            <person name="Choi D."/>
        </authorList>
    </citation>
    <scope>NUCLEOTIDE SEQUENCE [LARGE SCALE GENOMIC DNA]</scope>
    <source>
        <strain evidence="7">cv. PBC81</strain>
    </source>
</reference>
<dbReference type="GO" id="GO:0008234">
    <property type="term" value="F:cysteine-type peptidase activity"/>
    <property type="evidence" value="ECO:0007669"/>
    <property type="project" value="InterPro"/>
</dbReference>
<evidence type="ECO:0000256" key="4">
    <source>
        <dbReference type="SAM" id="MobiDB-lite"/>
    </source>
</evidence>
<dbReference type="Pfam" id="PF02902">
    <property type="entry name" value="Peptidase_C48"/>
    <property type="match status" value="1"/>
</dbReference>
<feature type="region of interest" description="Disordered" evidence="4">
    <location>
        <begin position="54"/>
        <end position="76"/>
    </location>
</feature>
<gene>
    <name evidence="6" type="ORF">CQW23_12832</name>
</gene>
<name>A0A2G2WTQ6_CAPBA</name>
<comment type="caution">
    <text evidence="6">The sequence shown here is derived from an EMBL/GenBank/DDBJ whole genome shotgun (WGS) entry which is preliminary data.</text>
</comment>
<feature type="region of interest" description="Disordered" evidence="4">
    <location>
        <begin position="176"/>
        <end position="200"/>
    </location>
</feature>
<dbReference type="EMBL" id="MLFT02000005">
    <property type="protein sequence ID" value="PHT48624.1"/>
    <property type="molecule type" value="Genomic_DNA"/>
</dbReference>
<evidence type="ECO:0000256" key="2">
    <source>
        <dbReference type="ARBA" id="ARBA00022670"/>
    </source>
</evidence>
<accession>A0A2G2WTQ6</accession>
<evidence type="ECO:0000313" key="7">
    <source>
        <dbReference type="Proteomes" id="UP000224567"/>
    </source>
</evidence>
<comment type="similarity">
    <text evidence="1">Belongs to the peptidase C48 family.</text>
</comment>